<evidence type="ECO:0000259" key="1">
    <source>
        <dbReference type="Pfam" id="PF19040"/>
    </source>
</evidence>
<evidence type="ECO:0000313" key="2">
    <source>
        <dbReference type="EMBL" id="NJC74340.1"/>
    </source>
</evidence>
<gene>
    <name evidence="2" type="ORF">HC031_32200</name>
</gene>
<name>A0ABX0Y7D3_9ACTN</name>
<keyword evidence="3" id="KW-1185">Reference proteome</keyword>
<dbReference type="EMBL" id="JAATVY010000081">
    <property type="protein sequence ID" value="NJC74340.1"/>
    <property type="molecule type" value="Genomic_DNA"/>
</dbReference>
<accession>A0ABX0Y7D3</accession>
<protein>
    <recommendedName>
        <fullName evidence="1">SGNH domain-containing protein</fullName>
    </recommendedName>
</protein>
<organism evidence="2 3">
    <name type="scientific">Planosporangium thailandense</name>
    <dbReference type="NCBI Taxonomy" id="765197"/>
    <lineage>
        <taxon>Bacteria</taxon>
        <taxon>Bacillati</taxon>
        <taxon>Actinomycetota</taxon>
        <taxon>Actinomycetes</taxon>
        <taxon>Micromonosporales</taxon>
        <taxon>Micromonosporaceae</taxon>
        <taxon>Planosporangium</taxon>
    </lineage>
</organism>
<evidence type="ECO:0000313" key="3">
    <source>
        <dbReference type="Proteomes" id="UP000722989"/>
    </source>
</evidence>
<dbReference type="Pfam" id="PF19040">
    <property type="entry name" value="SGNH"/>
    <property type="match status" value="1"/>
</dbReference>
<dbReference type="InterPro" id="IPR043968">
    <property type="entry name" value="SGNH"/>
</dbReference>
<proteinExistence type="predicted"/>
<dbReference type="Proteomes" id="UP000722989">
    <property type="component" value="Unassembled WGS sequence"/>
</dbReference>
<sequence>MLAVVGDSTAMALDPGFVDLAHRRGWGYVLAAKEGCAISGLPFMLHYPQPPLPGQADCAKDPDGRLHRMLDTYHPSIVFALSHQDRLDYVAPDGTMVSRRAPQWPDGVHAALRHFAEQVTQTGAVLVTPGLLPDTTSAKACLEPHPDPKACAGFPATANPTDAILNSVYGQVAGEVPGVRLVAMQERICPNGTCPMVIDGLVVRYDGVHFTPQGARWFVSRMEPQLVDAALPR</sequence>
<reference evidence="2 3" key="1">
    <citation type="submission" date="2020-03" db="EMBL/GenBank/DDBJ databases">
        <title>WGS of the type strain of Planosporangium spp.</title>
        <authorList>
            <person name="Thawai C."/>
        </authorList>
    </citation>
    <scope>NUCLEOTIDE SEQUENCE [LARGE SCALE GENOMIC DNA]</scope>
    <source>
        <strain evidence="2 3">TBRC 5610</strain>
    </source>
</reference>
<dbReference type="SUPFAM" id="SSF52266">
    <property type="entry name" value="SGNH hydrolase"/>
    <property type="match status" value="1"/>
</dbReference>
<comment type="caution">
    <text evidence="2">The sequence shown here is derived from an EMBL/GenBank/DDBJ whole genome shotgun (WGS) entry which is preliminary data.</text>
</comment>
<feature type="domain" description="SGNH" evidence="1">
    <location>
        <begin position="3"/>
        <end position="223"/>
    </location>
</feature>